<name>A0A8T2PHI0_9TELE</name>
<protein>
    <submittedName>
        <fullName evidence="1">Uncharacterized protein</fullName>
    </submittedName>
</protein>
<proteinExistence type="predicted"/>
<dbReference type="AlphaFoldDB" id="A0A8T2PHI0"/>
<dbReference type="EMBL" id="JAFBMS010000011">
    <property type="protein sequence ID" value="KAG9348257.1"/>
    <property type="molecule type" value="Genomic_DNA"/>
</dbReference>
<evidence type="ECO:0000313" key="2">
    <source>
        <dbReference type="Proteomes" id="UP000824540"/>
    </source>
</evidence>
<organism evidence="1 2">
    <name type="scientific">Albula glossodonta</name>
    <name type="common">roundjaw bonefish</name>
    <dbReference type="NCBI Taxonomy" id="121402"/>
    <lineage>
        <taxon>Eukaryota</taxon>
        <taxon>Metazoa</taxon>
        <taxon>Chordata</taxon>
        <taxon>Craniata</taxon>
        <taxon>Vertebrata</taxon>
        <taxon>Euteleostomi</taxon>
        <taxon>Actinopterygii</taxon>
        <taxon>Neopterygii</taxon>
        <taxon>Teleostei</taxon>
        <taxon>Albuliformes</taxon>
        <taxon>Albulidae</taxon>
        <taxon>Albula</taxon>
    </lineage>
</organism>
<comment type="caution">
    <text evidence="1">The sequence shown here is derived from an EMBL/GenBank/DDBJ whole genome shotgun (WGS) entry which is preliminary data.</text>
</comment>
<evidence type="ECO:0000313" key="1">
    <source>
        <dbReference type="EMBL" id="KAG9348257.1"/>
    </source>
</evidence>
<keyword evidence="2" id="KW-1185">Reference proteome</keyword>
<sequence>MPFGRQVCHTGGGHVDQVITWLQEQQPVEQGLEGDEEDPLDHVVDIELLTQLLARAERATDLRHRVIVVIDALLRCLSVDFQEQVSILHASLLCWTTSVHLTQQMELFSNMRRASLTPFSTLRKCSLFQRLCCWRRPDSRSRRKASSCSRTRLCSQEAEFFRITLRIGCQSSERSEPSVTEASTFTRRPVLCCGTPRTYSDCLPTSLRRFSGSGGRGLGWNSLHCVDAGMLSAGIHQHESGSIPDVVVGHIELLQELVLCQALGQVCGAGVTQACVHQRQPPQRAVPREGLQQMPRPCLHQGDERSSSSSRCLEGAQLSTELKMKHLRGVMRTVERRSTLRELITSAENRGCFRKVLVIWATVELLMLQPRCSSNTRLP</sequence>
<dbReference type="Proteomes" id="UP000824540">
    <property type="component" value="Unassembled WGS sequence"/>
</dbReference>
<accession>A0A8T2PHI0</accession>
<reference evidence="1" key="1">
    <citation type="thesis" date="2021" institute="BYU ScholarsArchive" country="Provo, UT, USA">
        <title>Applications of and Algorithms for Genome Assembly and Genomic Analyses with an Emphasis on Marine Teleosts.</title>
        <authorList>
            <person name="Pickett B.D."/>
        </authorList>
    </citation>
    <scope>NUCLEOTIDE SEQUENCE</scope>
    <source>
        <strain evidence="1">HI-2016</strain>
    </source>
</reference>
<gene>
    <name evidence="1" type="ORF">JZ751_001992</name>
</gene>